<comment type="caution">
    <text evidence="1">The sequence shown here is derived from an EMBL/GenBank/DDBJ whole genome shotgun (WGS) entry which is preliminary data.</text>
</comment>
<evidence type="ECO:0000313" key="1">
    <source>
        <dbReference type="EMBL" id="RUP43602.1"/>
    </source>
</evidence>
<reference evidence="1 2" key="1">
    <citation type="journal article" date="2018" name="New Phytol.">
        <title>Phylogenomics of Endogonaceae and evolution of mycorrhizas within Mucoromycota.</title>
        <authorList>
            <person name="Chang Y."/>
            <person name="Desiro A."/>
            <person name="Na H."/>
            <person name="Sandor L."/>
            <person name="Lipzen A."/>
            <person name="Clum A."/>
            <person name="Barry K."/>
            <person name="Grigoriev I.V."/>
            <person name="Martin F.M."/>
            <person name="Stajich J.E."/>
            <person name="Smith M.E."/>
            <person name="Bonito G."/>
            <person name="Spatafora J.W."/>
        </authorList>
    </citation>
    <scope>NUCLEOTIDE SEQUENCE [LARGE SCALE GENOMIC DNA]</scope>
    <source>
        <strain evidence="1 2">GMNB39</strain>
    </source>
</reference>
<protein>
    <submittedName>
        <fullName evidence="1">Uncharacterized protein</fullName>
    </submittedName>
</protein>
<gene>
    <name evidence="1" type="ORF">BC936DRAFT_136957</name>
</gene>
<dbReference type="EMBL" id="RBNI01010612">
    <property type="protein sequence ID" value="RUP43602.1"/>
    <property type="molecule type" value="Genomic_DNA"/>
</dbReference>
<dbReference type="Proteomes" id="UP000268093">
    <property type="component" value="Unassembled WGS sequence"/>
</dbReference>
<name>A0A433CYD6_9FUNG</name>
<evidence type="ECO:0000313" key="2">
    <source>
        <dbReference type="Proteomes" id="UP000268093"/>
    </source>
</evidence>
<accession>A0A433CYD6</accession>
<sequence length="98" mass="11069">MNGALFLKEWVIDRGGHTQISEHHDRISMKAAGCAQSMRIHVFGLCWVSSRGPSIRHLPSQIVSTRVWRLRSSMLLRPAHGAGRVFRLFLVEYLSISG</sequence>
<keyword evidence="2" id="KW-1185">Reference proteome</keyword>
<proteinExistence type="predicted"/>
<dbReference type="AlphaFoldDB" id="A0A433CYD6"/>
<organism evidence="1 2">
    <name type="scientific">Jimgerdemannia flammicorona</name>
    <dbReference type="NCBI Taxonomy" id="994334"/>
    <lineage>
        <taxon>Eukaryota</taxon>
        <taxon>Fungi</taxon>
        <taxon>Fungi incertae sedis</taxon>
        <taxon>Mucoromycota</taxon>
        <taxon>Mucoromycotina</taxon>
        <taxon>Endogonomycetes</taxon>
        <taxon>Endogonales</taxon>
        <taxon>Endogonaceae</taxon>
        <taxon>Jimgerdemannia</taxon>
    </lineage>
</organism>